<dbReference type="InterPro" id="IPR016291">
    <property type="entry name" value="Isochorismatase"/>
</dbReference>
<accession>A0ABT2BAN9</accession>
<evidence type="ECO:0000256" key="1">
    <source>
        <dbReference type="ARBA" id="ARBA00022801"/>
    </source>
</evidence>
<comment type="caution">
    <text evidence="3">The sequence shown here is derived from an EMBL/GenBank/DDBJ whole genome shotgun (WGS) entry which is preliminary data.</text>
</comment>
<dbReference type="Pfam" id="PF00857">
    <property type="entry name" value="Isochorismatase"/>
    <property type="match status" value="1"/>
</dbReference>
<dbReference type="InterPro" id="IPR050272">
    <property type="entry name" value="Isochorismatase-like_hydrls"/>
</dbReference>
<dbReference type="EMBL" id="JANUGP010000033">
    <property type="protein sequence ID" value="MCS0605554.1"/>
    <property type="molecule type" value="Genomic_DNA"/>
</dbReference>
<keyword evidence="4" id="KW-1185">Reference proteome</keyword>
<dbReference type="PANTHER" id="PTHR43540">
    <property type="entry name" value="PEROXYUREIDOACRYLATE/UREIDOACRYLATE AMIDOHYDROLASE-RELATED"/>
    <property type="match status" value="1"/>
</dbReference>
<evidence type="ECO:0000259" key="2">
    <source>
        <dbReference type="Pfam" id="PF00857"/>
    </source>
</evidence>
<evidence type="ECO:0000313" key="4">
    <source>
        <dbReference type="Proteomes" id="UP001205612"/>
    </source>
</evidence>
<feature type="domain" description="Isochorismatase-like" evidence="2">
    <location>
        <begin position="31"/>
        <end position="206"/>
    </location>
</feature>
<organism evidence="3 4">
    <name type="scientific">Streptomyces pyxinicus</name>
    <dbReference type="NCBI Taxonomy" id="2970331"/>
    <lineage>
        <taxon>Bacteria</taxon>
        <taxon>Bacillati</taxon>
        <taxon>Actinomycetota</taxon>
        <taxon>Actinomycetes</taxon>
        <taxon>Kitasatosporales</taxon>
        <taxon>Streptomycetaceae</taxon>
        <taxon>Streptomyces</taxon>
    </lineage>
</organism>
<dbReference type="PRINTS" id="PR01398">
    <property type="entry name" value="ISCHRISMTASE"/>
</dbReference>
<name>A0ABT2BAN9_9ACTN</name>
<evidence type="ECO:0000313" key="3">
    <source>
        <dbReference type="EMBL" id="MCS0605554.1"/>
    </source>
</evidence>
<protein>
    <submittedName>
        <fullName evidence="3">Isochorismatase family protein</fullName>
    </submittedName>
</protein>
<dbReference type="InterPro" id="IPR036380">
    <property type="entry name" value="Isochorismatase-like_sf"/>
</dbReference>
<proteinExistence type="predicted"/>
<dbReference type="Gene3D" id="3.40.50.850">
    <property type="entry name" value="Isochorismatase-like"/>
    <property type="match status" value="1"/>
</dbReference>
<keyword evidence="1" id="KW-0378">Hydrolase</keyword>
<dbReference type="SUPFAM" id="SSF52499">
    <property type="entry name" value="Isochorismatase-like hydrolases"/>
    <property type="match status" value="1"/>
</dbReference>
<dbReference type="Proteomes" id="UP001205612">
    <property type="component" value="Unassembled WGS sequence"/>
</dbReference>
<sequence length="223" mass="23482">MTSSSAVPYRMPDAASVPDGGTTWKINPHRSALLVQHMQKHVLRTLRETAPVGELLANIGRLVHCARASDIPVLYVTRAPGQRLDGTDRPGPATLMAAPPGPLADGDARAFAEVLQPQPGDTVLTAKRYNAFAGTRLRSRLTELGRDQLVVVGAAARTDVLLTAADAWMQDLQPVVVADAVADRTADAHAMAVDWLAATCSMVTVTDSAADAFRGRSAAAVAV</sequence>
<gene>
    <name evidence="3" type="ORF">NX794_30765</name>
</gene>
<dbReference type="RefSeq" id="WP_258782775.1">
    <property type="nucleotide sequence ID" value="NZ_JANUGP010000033.1"/>
</dbReference>
<dbReference type="PANTHER" id="PTHR43540:SF3">
    <property type="entry name" value="ENTEROBACTIN SYNTHASE COMPONENT B"/>
    <property type="match status" value="1"/>
</dbReference>
<reference evidence="3 4" key="1">
    <citation type="submission" date="2022-08" db="EMBL/GenBank/DDBJ databases">
        <authorList>
            <person name="Somphong A."/>
            <person name="Phongsopitanun W."/>
        </authorList>
    </citation>
    <scope>NUCLEOTIDE SEQUENCE [LARGE SCALE GENOMIC DNA]</scope>
    <source>
        <strain evidence="3 4">LP11</strain>
    </source>
</reference>
<dbReference type="InterPro" id="IPR000868">
    <property type="entry name" value="Isochorismatase-like_dom"/>
</dbReference>